<dbReference type="PANTHER" id="PTHR37488:SF8">
    <property type="entry name" value="DUF1275 DOMAIN PROTEIN (AFU_ORTHOLOGUE AFUA_5G13060)"/>
    <property type="match status" value="1"/>
</dbReference>
<dbReference type="Proteomes" id="UP001219355">
    <property type="component" value="Chromosome 1"/>
</dbReference>
<feature type="region of interest" description="Disordered" evidence="1">
    <location>
        <begin position="112"/>
        <end position="133"/>
    </location>
</feature>
<dbReference type="Pfam" id="PF06912">
    <property type="entry name" value="DUF1275"/>
    <property type="match status" value="1"/>
</dbReference>
<organism evidence="3 4">
    <name type="scientific">Emydomyces testavorans</name>
    <dbReference type="NCBI Taxonomy" id="2070801"/>
    <lineage>
        <taxon>Eukaryota</taxon>
        <taxon>Fungi</taxon>
        <taxon>Dikarya</taxon>
        <taxon>Ascomycota</taxon>
        <taxon>Pezizomycotina</taxon>
        <taxon>Eurotiomycetes</taxon>
        <taxon>Eurotiomycetidae</taxon>
        <taxon>Onygenales</taxon>
        <taxon>Nannizziopsiaceae</taxon>
        <taxon>Emydomyces</taxon>
    </lineage>
</organism>
<evidence type="ECO:0000256" key="2">
    <source>
        <dbReference type="SAM" id="Phobius"/>
    </source>
</evidence>
<gene>
    <name evidence="3" type="ORF">PRK78_002378</name>
</gene>
<dbReference type="AlphaFoldDB" id="A0AAF0IGE5"/>
<dbReference type="PANTHER" id="PTHR37488">
    <property type="entry name" value="DUF1275 DOMAIN-CONTAINING PROTEIN"/>
    <property type="match status" value="1"/>
</dbReference>
<dbReference type="InterPro" id="IPR010699">
    <property type="entry name" value="DUF1275"/>
</dbReference>
<feature type="compositionally biased region" description="Polar residues" evidence="1">
    <location>
        <begin position="112"/>
        <end position="125"/>
    </location>
</feature>
<evidence type="ECO:0000256" key="1">
    <source>
        <dbReference type="SAM" id="MobiDB-lite"/>
    </source>
</evidence>
<keyword evidence="2" id="KW-1133">Transmembrane helix</keyword>
<evidence type="ECO:0000313" key="4">
    <source>
        <dbReference type="Proteomes" id="UP001219355"/>
    </source>
</evidence>
<feature type="transmembrane region" description="Helical" evidence="2">
    <location>
        <begin position="53"/>
        <end position="72"/>
    </location>
</feature>
<feature type="transmembrane region" description="Helical" evidence="2">
    <location>
        <begin position="200"/>
        <end position="219"/>
    </location>
</feature>
<proteinExistence type="predicted"/>
<keyword evidence="4" id="KW-1185">Reference proteome</keyword>
<dbReference type="EMBL" id="CP120627">
    <property type="protein sequence ID" value="WEW56920.1"/>
    <property type="molecule type" value="Genomic_DNA"/>
</dbReference>
<protein>
    <recommendedName>
        <fullName evidence="5">DUF1275 domain protein</fullName>
    </recommendedName>
</protein>
<name>A0AAF0IGE5_9EURO</name>
<keyword evidence="2" id="KW-0812">Transmembrane</keyword>
<accession>A0AAF0IGE5</accession>
<sequence length="255" mass="27450">MGMLREHADWYVTSTHILSPVNDKTTDRVVPPGNTVFLGLGASEYGLRQSSKWLKSLVSICSFVIGSCLFSLTTRRVGPQQRRTLISTFAIQCILLLIAASLLQTRIISGATPRSQPSSTKTTVNPTAPADDPKPDTATLLQLIPIALVAFQSSGQMAASRLLGFSEIPTTVLTSLYYDLASDPGLLLPLAQNVKRNRRFNAVVGVVVGAIAGGWLARATGGIEAALWIAAGSKFVIANSWWFWKGSRKLPRSPV</sequence>
<feature type="transmembrane region" description="Helical" evidence="2">
    <location>
        <begin position="225"/>
        <end position="244"/>
    </location>
</feature>
<reference evidence="3" key="1">
    <citation type="submission" date="2023-03" db="EMBL/GenBank/DDBJ databases">
        <title>Emydomyces testavorans Genome Sequence.</title>
        <authorList>
            <person name="Hoyer L."/>
        </authorList>
    </citation>
    <scope>NUCLEOTIDE SEQUENCE</scope>
    <source>
        <strain evidence="3">16-2883</strain>
    </source>
</reference>
<evidence type="ECO:0000313" key="3">
    <source>
        <dbReference type="EMBL" id="WEW56920.1"/>
    </source>
</evidence>
<evidence type="ECO:0008006" key="5">
    <source>
        <dbReference type="Google" id="ProtNLM"/>
    </source>
</evidence>
<keyword evidence="2" id="KW-0472">Membrane</keyword>
<feature type="transmembrane region" description="Helical" evidence="2">
    <location>
        <begin position="84"/>
        <end position="103"/>
    </location>
</feature>